<comment type="caution">
    <text evidence="1">The sequence shown here is derived from an EMBL/GenBank/DDBJ whole genome shotgun (WGS) entry which is preliminary data.</text>
</comment>
<name>X1DUL0_9ZZZZ</name>
<proteinExistence type="predicted"/>
<dbReference type="AlphaFoldDB" id="X1DUL0"/>
<sequence>MNDAILKAVYYSNNNNNNKIKTVITYDGTEQDFISTIQEHLINNIEIRKLFGTNDNISYKILDSVSKLYKKLLVNNIDKLYIITREGDIINISKEGDIINIKVDKPNKDKLNKDKLNKHKPNKYMIGIIGIDAVLAESHW</sequence>
<protein>
    <submittedName>
        <fullName evidence="1">Uncharacterized protein</fullName>
    </submittedName>
</protein>
<reference evidence="1" key="1">
    <citation type="journal article" date="2014" name="Front. Microbiol.">
        <title>High frequency of phylogenetically diverse reductive dehalogenase-homologous genes in deep subseafloor sedimentary metagenomes.</title>
        <authorList>
            <person name="Kawai M."/>
            <person name="Futagami T."/>
            <person name="Toyoda A."/>
            <person name="Takaki Y."/>
            <person name="Nishi S."/>
            <person name="Hori S."/>
            <person name="Arai W."/>
            <person name="Tsubouchi T."/>
            <person name="Morono Y."/>
            <person name="Uchiyama I."/>
            <person name="Ito T."/>
            <person name="Fujiyama A."/>
            <person name="Inagaki F."/>
            <person name="Takami H."/>
        </authorList>
    </citation>
    <scope>NUCLEOTIDE SEQUENCE</scope>
    <source>
        <strain evidence="1">Expedition CK06-06</strain>
    </source>
</reference>
<accession>X1DUL0</accession>
<gene>
    <name evidence="1" type="ORF">S01H4_51890</name>
</gene>
<organism evidence="1">
    <name type="scientific">marine sediment metagenome</name>
    <dbReference type="NCBI Taxonomy" id="412755"/>
    <lineage>
        <taxon>unclassified sequences</taxon>
        <taxon>metagenomes</taxon>
        <taxon>ecological metagenomes</taxon>
    </lineage>
</organism>
<evidence type="ECO:0000313" key="1">
    <source>
        <dbReference type="EMBL" id="GAH08644.1"/>
    </source>
</evidence>
<dbReference type="EMBL" id="BART01029599">
    <property type="protein sequence ID" value="GAH08644.1"/>
    <property type="molecule type" value="Genomic_DNA"/>
</dbReference>